<keyword evidence="3" id="KW-1185">Reference proteome</keyword>
<evidence type="ECO:0000313" key="2">
    <source>
        <dbReference type="EMBL" id="GMH28695.1"/>
    </source>
</evidence>
<reference evidence="2" key="1">
    <citation type="submission" date="2023-05" db="EMBL/GenBank/DDBJ databases">
        <title>Nepenthes gracilis genome sequencing.</title>
        <authorList>
            <person name="Fukushima K."/>
        </authorList>
    </citation>
    <scope>NUCLEOTIDE SEQUENCE</scope>
    <source>
        <strain evidence="2">SING2019-196</strain>
    </source>
</reference>
<proteinExistence type="predicted"/>
<dbReference type="EMBL" id="BSYO01000035">
    <property type="protein sequence ID" value="GMH28695.1"/>
    <property type="molecule type" value="Genomic_DNA"/>
</dbReference>
<feature type="region of interest" description="Disordered" evidence="1">
    <location>
        <begin position="1"/>
        <end position="22"/>
    </location>
</feature>
<name>A0AAD3Y5U4_NEPGR</name>
<accession>A0AAD3Y5U4</accession>
<comment type="caution">
    <text evidence="2">The sequence shown here is derived from an EMBL/GenBank/DDBJ whole genome shotgun (WGS) entry which is preliminary data.</text>
</comment>
<feature type="compositionally biased region" description="Polar residues" evidence="1">
    <location>
        <begin position="1"/>
        <end position="19"/>
    </location>
</feature>
<evidence type="ECO:0000313" key="3">
    <source>
        <dbReference type="Proteomes" id="UP001279734"/>
    </source>
</evidence>
<protein>
    <submittedName>
        <fullName evidence="2">Uncharacterized protein</fullName>
    </submittedName>
</protein>
<organism evidence="2 3">
    <name type="scientific">Nepenthes gracilis</name>
    <name type="common">Slender pitcher plant</name>
    <dbReference type="NCBI Taxonomy" id="150966"/>
    <lineage>
        <taxon>Eukaryota</taxon>
        <taxon>Viridiplantae</taxon>
        <taxon>Streptophyta</taxon>
        <taxon>Embryophyta</taxon>
        <taxon>Tracheophyta</taxon>
        <taxon>Spermatophyta</taxon>
        <taxon>Magnoliopsida</taxon>
        <taxon>eudicotyledons</taxon>
        <taxon>Gunneridae</taxon>
        <taxon>Pentapetalae</taxon>
        <taxon>Caryophyllales</taxon>
        <taxon>Nepenthaceae</taxon>
        <taxon>Nepenthes</taxon>
    </lineage>
</organism>
<gene>
    <name evidence="2" type="ORF">Nepgr_030538</name>
</gene>
<dbReference type="Proteomes" id="UP001279734">
    <property type="component" value="Unassembled WGS sequence"/>
</dbReference>
<sequence length="140" mass="15614">MVASLTSGNSEVSKSNPSDLSDPYFHPMHPAWHLELKEEQLYPDVHSEQRHPLVEHLSASCGGCPHGAAAYYMSPPLWSLVFGRYGSCEDFVAPSFPPALPCSGGFMLMYGPYCLRPPRFQYYQALSFLLWRALADGPFV</sequence>
<dbReference type="AlphaFoldDB" id="A0AAD3Y5U4"/>
<evidence type="ECO:0000256" key="1">
    <source>
        <dbReference type="SAM" id="MobiDB-lite"/>
    </source>
</evidence>